<keyword evidence="3" id="KW-1185">Reference proteome</keyword>
<evidence type="ECO:0000313" key="2">
    <source>
        <dbReference type="EMBL" id="GGA97665.1"/>
    </source>
</evidence>
<name>A0ABQ1HZQ3_9ALTE</name>
<evidence type="ECO:0000313" key="3">
    <source>
        <dbReference type="Proteomes" id="UP000651977"/>
    </source>
</evidence>
<comment type="caution">
    <text evidence="2">The sequence shown here is derived from an EMBL/GenBank/DDBJ whole genome shotgun (WGS) entry which is preliminary data.</text>
</comment>
<proteinExistence type="predicted"/>
<protein>
    <submittedName>
        <fullName evidence="2">Uncharacterized protein</fullName>
    </submittedName>
</protein>
<dbReference type="EMBL" id="BMDY01000004">
    <property type="protein sequence ID" value="GGA97665.1"/>
    <property type="molecule type" value="Genomic_DNA"/>
</dbReference>
<keyword evidence="1" id="KW-0472">Membrane</keyword>
<accession>A0ABQ1HZQ3</accession>
<keyword evidence="1" id="KW-1133">Transmembrane helix</keyword>
<gene>
    <name evidence="2" type="ORF">GCM10007414_08300</name>
</gene>
<dbReference type="Proteomes" id="UP000651977">
    <property type="component" value="Unassembled WGS sequence"/>
</dbReference>
<reference evidence="3" key="1">
    <citation type="journal article" date="2019" name="Int. J. Syst. Evol. Microbiol.">
        <title>The Global Catalogue of Microorganisms (GCM) 10K type strain sequencing project: providing services to taxonomists for standard genome sequencing and annotation.</title>
        <authorList>
            <consortium name="The Broad Institute Genomics Platform"/>
            <consortium name="The Broad Institute Genome Sequencing Center for Infectious Disease"/>
            <person name="Wu L."/>
            <person name="Ma J."/>
        </authorList>
    </citation>
    <scope>NUCLEOTIDE SEQUENCE [LARGE SCALE GENOMIC DNA]</scope>
    <source>
        <strain evidence="3">CGMCC 1.10131</strain>
    </source>
</reference>
<evidence type="ECO:0000256" key="1">
    <source>
        <dbReference type="SAM" id="Phobius"/>
    </source>
</evidence>
<keyword evidence="1" id="KW-0812">Transmembrane</keyword>
<feature type="transmembrane region" description="Helical" evidence="1">
    <location>
        <begin position="38"/>
        <end position="64"/>
    </location>
</feature>
<sequence>MVFVVLDNLGASSEWGVVLFGELAHAAKPKGNTQKVSALNALTSVLLLVLKIFIVMITLISLYAEFEAGYEKH</sequence>
<organism evidence="2 3">
    <name type="scientific">Agarivorans gilvus</name>
    <dbReference type="NCBI Taxonomy" id="680279"/>
    <lineage>
        <taxon>Bacteria</taxon>
        <taxon>Pseudomonadati</taxon>
        <taxon>Pseudomonadota</taxon>
        <taxon>Gammaproteobacteria</taxon>
        <taxon>Alteromonadales</taxon>
        <taxon>Alteromonadaceae</taxon>
        <taxon>Agarivorans</taxon>
    </lineage>
</organism>